<reference evidence="2" key="1">
    <citation type="journal article" date="2011" name="Stand. Genomic Sci.">
        <title>Genome sequence of the filamentous, gliding Thiothrix nivea neotype strain (JP2(T)).</title>
        <authorList>
            <person name="Lapidus A."/>
            <person name="Nolan M."/>
            <person name="Lucas S."/>
            <person name="Glavina Del Rio T."/>
            <person name="Tice H."/>
            <person name="Cheng J.F."/>
            <person name="Tapia R."/>
            <person name="Han C."/>
            <person name="Goodwin L."/>
            <person name="Pitluck S."/>
            <person name="Liolios K."/>
            <person name="Pagani I."/>
            <person name="Ivanova N."/>
            <person name="Huntemann M."/>
            <person name="Mavromatis K."/>
            <person name="Mikhailova N."/>
            <person name="Pati A."/>
            <person name="Chen A."/>
            <person name="Palaniappan K."/>
            <person name="Land M."/>
            <person name="Brambilla E.M."/>
            <person name="Rohde M."/>
            <person name="Abt B."/>
            <person name="Verbarg S."/>
            <person name="Goker M."/>
            <person name="Bristow J."/>
            <person name="Eisen J.A."/>
            <person name="Markowitz V."/>
            <person name="Hugenholtz P."/>
            <person name="Kyrpides N.C."/>
            <person name="Klenk H.P."/>
            <person name="Woyke T."/>
        </authorList>
    </citation>
    <scope>NUCLEOTIDE SEQUENCE [LARGE SCALE GENOMIC DNA]</scope>
    <source>
        <strain evidence="2">ATCC 35100 / DSM 5205 / JP2</strain>
    </source>
</reference>
<dbReference type="EMBL" id="JH651384">
    <property type="protein sequence ID" value="EIJ36237.1"/>
    <property type="molecule type" value="Genomic_DNA"/>
</dbReference>
<dbReference type="RefSeq" id="WP_002710118.1">
    <property type="nucleotide sequence ID" value="NZ_JH651384.1"/>
</dbReference>
<sequence length="148" mass="16593">MSKFISTLSEVGNGQTWRNIDLYIQANHPYTSIEGHEITIHETGDYDISAHILAGSDETYYNLGKDWFGAVLLQILIDGVPIYEGQHIHNYVTDRSQMRKPVNITVLSETLAQGAKISFRYLTTHKNNGAPVNQDSFHANFAAVVRKA</sequence>
<evidence type="ECO:0000313" key="1">
    <source>
        <dbReference type="EMBL" id="EIJ36237.1"/>
    </source>
</evidence>
<gene>
    <name evidence="1" type="ORF">Thini_3734</name>
</gene>
<dbReference type="AlphaFoldDB" id="A0A656HIF8"/>
<proteinExistence type="predicted"/>
<accession>A0A656HIF8</accession>
<organism evidence="1 2">
    <name type="scientific">Thiothrix nivea (strain ATCC 35100 / DSM 5205 / JP2)</name>
    <dbReference type="NCBI Taxonomy" id="870187"/>
    <lineage>
        <taxon>Bacteria</taxon>
        <taxon>Pseudomonadati</taxon>
        <taxon>Pseudomonadota</taxon>
        <taxon>Gammaproteobacteria</taxon>
        <taxon>Thiotrichales</taxon>
        <taxon>Thiotrichaceae</taxon>
        <taxon>Thiothrix</taxon>
    </lineage>
</organism>
<keyword evidence="2" id="KW-1185">Reference proteome</keyword>
<evidence type="ECO:0000313" key="2">
    <source>
        <dbReference type="Proteomes" id="UP000005317"/>
    </source>
</evidence>
<protein>
    <submittedName>
        <fullName evidence="1">Uncharacterized protein</fullName>
    </submittedName>
</protein>
<name>A0A656HIF8_THINJ</name>
<dbReference type="Proteomes" id="UP000005317">
    <property type="component" value="Unassembled WGS sequence"/>
</dbReference>